<dbReference type="SUPFAM" id="SSF51556">
    <property type="entry name" value="Metallo-dependent hydrolases"/>
    <property type="match status" value="1"/>
</dbReference>
<evidence type="ECO:0000313" key="3">
    <source>
        <dbReference type="EMBL" id="KKK54068.1"/>
    </source>
</evidence>
<feature type="domain" description="Amidohydrolase-related" evidence="2">
    <location>
        <begin position="2"/>
        <end position="202"/>
    </location>
</feature>
<gene>
    <name evidence="3" type="ORF">LCGC14_3088470</name>
</gene>
<comment type="caution">
    <text evidence="3">The sequence shown here is derived from an EMBL/GenBank/DDBJ whole genome shotgun (WGS) entry which is preliminary data.</text>
</comment>
<accession>A0A0F8WBV2</accession>
<evidence type="ECO:0000256" key="1">
    <source>
        <dbReference type="ARBA" id="ARBA00022801"/>
    </source>
</evidence>
<dbReference type="PANTHER" id="PTHR43794:SF11">
    <property type="entry name" value="AMIDOHYDROLASE-RELATED DOMAIN-CONTAINING PROTEIN"/>
    <property type="match status" value="1"/>
</dbReference>
<sequence>GDEALDMLAEAVGSTGRGLHIHAAEDSYDSSFSHHLYGMGLIERLEKFNLLNDRTICAHGVHLTDPDIERLNSHNCFLVHNARSNMNNGVGYNEKLSAFRNVALGTDGIGSDMFEEMKFAYFKHRDGGGNYGPSDFLRFLHRGNGMLECNFSRKFGNIEKDSCADLVIYDYQYPTPLVDDNIAGHFVFGLSSRDVKTVIINGIFVYEDRKFPFDIKPIYEEASRAALRLWQRIDDIK</sequence>
<dbReference type="EMBL" id="LAZR01066188">
    <property type="protein sequence ID" value="KKK54068.1"/>
    <property type="molecule type" value="Genomic_DNA"/>
</dbReference>
<reference evidence="3" key="1">
    <citation type="journal article" date="2015" name="Nature">
        <title>Complex archaea that bridge the gap between prokaryotes and eukaryotes.</title>
        <authorList>
            <person name="Spang A."/>
            <person name="Saw J.H."/>
            <person name="Jorgensen S.L."/>
            <person name="Zaremba-Niedzwiedzka K."/>
            <person name="Martijn J."/>
            <person name="Lind A.E."/>
            <person name="van Eijk R."/>
            <person name="Schleper C."/>
            <person name="Guy L."/>
            <person name="Ettema T.J."/>
        </authorList>
    </citation>
    <scope>NUCLEOTIDE SEQUENCE</scope>
</reference>
<dbReference type="InterPro" id="IPR050287">
    <property type="entry name" value="MTA/SAH_deaminase"/>
</dbReference>
<dbReference type="AlphaFoldDB" id="A0A0F8WBV2"/>
<protein>
    <recommendedName>
        <fullName evidence="2">Amidohydrolase-related domain-containing protein</fullName>
    </recommendedName>
</protein>
<evidence type="ECO:0000259" key="2">
    <source>
        <dbReference type="Pfam" id="PF01979"/>
    </source>
</evidence>
<keyword evidence="1" id="KW-0378">Hydrolase</keyword>
<dbReference type="Gene3D" id="2.30.40.10">
    <property type="entry name" value="Urease, subunit C, domain 1"/>
    <property type="match status" value="1"/>
</dbReference>
<name>A0A0F8WBV2_9ZZZZ</name>
<dbReference type="InterPro" id="IPR011059">
    <property type="entry name" value="Metal-dep_hydrolase_composite"/>
</dbReference>
<dbReference type="GO" id="GO:0016810">
    <property type="term" value="F:hydrolase activity, acting on carbon-nitrogen (but not peptide) bonds"/>
    <property type="evidence" value="ECO:0007669"/>
    <property type="project" value="InterPro"/>
</dbReference>
<proteinExistence type="predicted"/>
<dbReference type="Pfam" id="PF01979">
    <property type="entry name" value="Amidohydro_1"/>
    <property type="match status" value="1"/>
</dbReference>
<dbReference type="PANTHER" id="PTHR43794">
    <property type="entry name" value="AMINOHYDROLASE SSNA-RELATED"/>
    <property type="match status" value="1"/>
</dbReference>
<dbReference type="InterPro" id="IPR006680">
    <property type="entry name" value="Amidohydro-rel"/>
</dbReference>
<organism evidence="3">
    <name type="scientific">marine sediment metagenome</name>
    <dbReference type="NCBI Taxonomy" id="412755"/>
    <lineage>
        <taxon>unclassified sequences</taxon>
        <taxon>metagenomes</taxon>
        <taxon>ecological metagenomes</taxon>
    </lineage>
</organism>
<feature type="non-terminal residue" evidence="3">
    <location>
        <position position="1"/>
    </location>
</feature>
<dbReference type="SUPFAM" id="SSF51338">
    <property type="entry name" value="Composite domain of metallo-dependent hydrolases"/>
    <property type="match status" value="1"/>
</dbReference>
<dbReference type="InterPro" id="IPR032466">
    <property type="entry name" value="Metal_Hydrolase"/>
</dbReference>
<dbReference type="Gene3D" id="3.20.20.140">
    <property type="entry name" value="Metal-dependent hydrolases"/>
    <property type="match status" value="1"/>
</dbReference>